<dbReference type="EMBL" id="PYVN01000019">
    <property type="protein sequence ID" value="PTB86385.1"/>
    <property type="molecule type" value="Genomic_DNA"/>
</dbReference>
<dbReference type="PRINTS" id="PR00080">
    <property type="entry name" value="SDRFAMILY"/>
</dbReference>
<evidence type="ECO:0000256" key="1">
    <source>
        <dbReference type="ARBA" id="ARBA00006484"/>
    </source>
</evidence>
<evidence type="ECO:0000259" key="4">
    <source>
        <dbReference type="SMART" id="SM00822"/>
    </source>
</evidence>
<dbReference type="InterPro" id="IPR057326">
    <property type="entry name" value="KR_dom"/>
</dbReference>
<reference evidence="5" key="1">
    <citation type="submission" date="2018-03" db="EMBL/GenBank/DDBJ databases">
        <title>Cross-interface Injection: A General Nanoliter Liquid Handling Method Applied to Single Cells Genome Amplification Automated Nanoliter Liquid Handling Applied to Single Cell Multiple Displacement Amplification.</title>
        <authorList>
            <person name="Yun J."/>
            <person name="Xu P."/>
            <person name="Xu J."/>
            <person name="Dai X."/>
            <person name="Wang Y."/>
            <person name="Zheng X."/>
            <person name="Cao C."/>
            <person name="Yi Q."/>
            <person name="Zhu Y."/>
            <person name="Wang L."/>
            <person name="Dong Z."/>
            <person name="Huang Y."/>
            <person name="Huang L."/>
            <person name="Du W."/>
        </authorList>
    </citation>
    <scope>NUCLEOTIDE SEQUENCE [LARGE SCALE GENOMIC DNA]</scope>
    <source>
        <strain evidence="5">Z-D3-2</strain>
    </source>
</reference>
<dbReference type="GO" id="GO:0016491">
    <property type="term" value="F:oxidoreductase activity"/>
    <property type="evidence" value="ECO:0007669"/>
    <property type="project" value="UniProtKB-KW"/>
</dbReference>
<dbReference type="Gene3D" id="3.40.50.720">
    <property type="entry name" value="NAD(P)-binding Rossmann-like Domain"/>
    <property type="match status" value="1"/>
</dbReference>
<dbReference type="AlphaFoldDB" id="A0A2T4CXV7"/>
<dbReference type="InterPro" id="IPR036291">
    <property type="entry name" value="NAD(P)-bd_dom_sf"/>
</dbReference>
<gene>
    <name evidence="5" type="ORF">C9940_02590</name>
</gene>
<accession>A0A2T4CXV7</accession>
<dbReference type="InterPro" id="IPR002347">
    <property type="entry name" value="SDR_fam"/>
</dbReference>
<proteinExistence type="inferred from homology"/>
<keyword evidence="2" id="KW-0560">Oxidoreductase</keyword>
<dbReference type="PANTHER" id="PTHR43669">
    <property type="entry name" value="5-KETO-D-GLUCONATE 5-REDUCTASE"/>
    <property type="match status" value="1"/>
</dbReference>
<dbReference type="PANTHER" id="PTHR43669:SF3">
    <property type="entry name" value="ALCOHOL DEHYDROGENASE, PUTATIVE (AFU_ORTHOLOGUE AFUA_3G03445)-RELATED"/>
    <property type="match status" value="1"/>
</dbReference>
<name>A0A2T4CXV7_9GAMM</name>
<comment type="caution">
    <text evidence="5">The sequence shown here is derived from an EMBL/GenBank/DDBJ whole genome shotgun (WGS) entry which is preliminary data.</text>
</comment>
<protein>
    <submittedName>
        <fullName evidence="5">Short-chain dehydrogenase</fullName>
    </submittedName>
</protein>
<comment type="similarity">
    <text evidence="1 3">Belongs to the short-chain dehydrogenases/reductases (SDR) family.</text>
</comment>
<organism evidence="5">
    <name type="scientific">Pseudidiomarina aestuarii</name>
    <dbReference type="NCBI Taxonomy" id="624146"/>
    <lineage>
        <taxon>Bacteria</taxon>
        <taxon>Pseudomonadati</taxon>
        <taxon>Pseudomonadota</taxon>
        <taxon>Gammaproteobacteria</taxon>
        <taxon>Alteromonadales</taxon>
        <taxon>Idiomarinaceae</taxon>
        <taxon>Pseudidiomarina</taxon>
    </lineage>
</organism>
<dbReference type="PRINTS" id="PR00081">
    <property type="entry name" value="GDHRDH"/>
</dbReference>
<dbReference type="NCBIfam" id="NF006120">
    <property type="entry name" value="PRK08264.1-6"/>
    <property type="match status" value="1"/>
</dbReference>
<sequence length="247" mass="26106">MNETYDITGKIALVTGANRGIGKAIVEAFIHAGVSKIYLAVRDVTSAEVLLAQYPEQLVAIAVDLSKPETIFSAAKKANDVDLVVNNAGILQMAMPLDEHAVEALQTQMAVNVNGLLYMAQAFAPVLKSNGGGAFIQLNSIASLRSFPAFSGYAASKAAAYSLTQALRGQFAEQGTRVMSVHPGPIATDMAKDAGFGDIAETADTVAKAIIDGLKAGQFHVFPDAMAQEMWGKYQSFARYVVEADSV</sequence>
<evidence type="ECO:0000256" key="2">
    <source>
        <dbReference type="ARBA" id="ARBA00023002"/>
    </source>
</evidence>
<dbReference type="SMART" id="SM00822">
    <property type="entry name" value="PKS_KR"/>
    <property type="match status" value="1"/>
</dbReference>
<evidence type="ECO:0000256" key="3">
    <source>
        <dbReference type="RuleBase" id="RU000363"/>
    </source>
</evidence>
<feature type="domain" description="Ketoreductase" evidence="4">
    <location>
        <begin position="10"/>
        <end position="189"/>
    </location>
</feature>
<dbReference type="Pfam" id="PF00106">
    <property type="entry name" value="adh_short"/>
    <property type="match status" value="1"/>
</dbReference>
<evidence type="ECO:0000313" key="5">
    <source>
        <dbReference type="EMBL" id="PTB86385.1"/>
    </source>
</evidence>
<dbReference type="PROSITE" id="PS00061">
    <property type="entry name" value="ADH_SHORT"/>
    <property type="match status" value="1"/>
</dbReference>
<dbReference type="InterPro" id="IPR020904">
    <property type="entry name" value="Sc_DH/Rdtase_CS"/>
</dbReference>
<dbReference type="SUPFAM" id="SSF51735">
    <property type="entry name" value="NAD(P)-binding Rossmann-fold domains"/>
    <property type="match status" value="1"/>
</dbReference>